<keyword evidence="1" id="KW-0472">Membrane</keyword>
<dbReference type="Pfam" id="PF07714">
    <property type="entry name" value="PK_Tyr_Ser-Thr"/>
    <property type="match status" value="1"/>
</dbReference>
<dbReference type="Proteomes" id="UP001652625">
    <property type="component" value="Chromosome 13"/>
</dbReference>
<dbReference type="InterPro" id="IPR008266">
    <property type="entry name" value="Tyr_kinase_AS"/>
</dbReference>
<feature type="transmembrane region" description="Helical" evidence="1">
    <location>
        <begin position="37"/>
        <end position="54"/>
    </location>
</feature>
<keyword evidence="3" id="KW-1185">Reference proteome</keyword>
<keyword evidence="1" id="KW-1133">Transmembrane helix</keyword>
<dbReference type="SUPFAM" id="SSF56112">
    <property type="entry name" value="Protein kinase-like (PK-like)"/>
    <property type="match status" value="1"/>
</dbReference>
<dbReference type="Gene3D" id="1.10.510.10">
    <property type="entry name" value="Transferase(Phosphotransferase) domain 1"/>
    <property type="match status" value="1"/>
</dbReference>
<keyword evidence="4" id="KW-0418">Kinase</keyword>
<dbReference type="PROSITE" id="PS00109">
    <property type="entry name" value="PROTEIN_KINASE_TYR"/>
    <property type="match status" value="1"/>
</dbReference>
<dbReference type="PROSITE" id="PS50011">
    <property type="entry name" value="PROTEIN_KINASE_DOM"/>
    <property type="match status" value="1"/>
</dbReference>
<dbReference type="InterPro" id="IPR001245">
    <property type="entry name" value="Ser-Thr/Tyr_kinase_cat_dom"/>
</dbReference>
<keyword evidence="1" id="KW-0812">Transmembrane</keyword>
<dbReference type="PANTHER" id="PTHR24416:SF583">
    <property type="entry name" value="RECEPTOR PROTEIN-TYROSINE KINASE"/>
    <property type="match status" value="1"/>
</dbReference>
<feature type="transmembrane region" description="Helical" evidence="1">
    <location>
        <begin position="12"/>
        <end position="31"/>
    </location>
</feature>
<evidence type="ECO:0000313" key="4">
    <source>
        <dbReference type="RefSeq" id="XP_065672946.1"/>
    </source>
</evidence>
<evidence type="ECO:0000259" key="2">
    <source>
        <dbReference type="PROSITE" id="PS50011"/>
    </source>
</evidence>
<keyword evidence="4" id="KW-0675">Receptor</keyword>
<dbReference type="GO" id="GO:0016301">
    <property type="term" value="F:kinase activity"/>
    <property type="evidence" value="ECO:0007669"/>
    <property type="project" value="UniProtKB-KW"/>
</dbReference>
<evidence type="ECO:0000313" key="3">
    <source>
        <dbReference type="Proteomes" id="UP001652625"/>
    </source>
</evidence>
<dbReference type="GeneID" id="100199224"/>
<reference evidence="4" key="1">
    <citation type="submission" date="2025-08" db="UniProtKB">
        <authorList>
            <consortium name="RefSeq"/>
        </authorList>
    </citation>
    <scope>IDENTIFICATION</scope>
</reference>
<dbReference type="Gene3D" id="3.30.200.20">
    <property type="entry name" value="Phosphorylase Kinase, domain 1"/>
    <property type="match status" value="1"/>
</dbReference>
<name>A0ABM4DEX0_HYDVU</name>
<gene>
    <name evidence="4" type="primary">LOC100199224</name>
</gene>
<dbReference type="PRINTS" id="PR00109">
    <property type="entry name" value="TYRKINASE"/>
</dbReference>
<dbReference type="InterPro" id="IPR000719">
    <property type="entry name" value="Prot_kinase_dom"/>
</dbReference>
<sequence length="446" mass="50679">MFNSQVNNQNWIFQLIFMLLVAILVFATAAIAIPVLVVSIIIVIMISVAVVVVVRNFRRQVMWNADSYIYGHNIDCSKSTPCWIFPESIVFDKKIGEGAFGNVFIAKINAKVLSKTMYAKQSQFVSDDVKNDLTVAVKLLKDGANQSEFDNFCDEIDLMKRIGYHKYIVNMIGYSKVKKPLCLVLEYMENGNLLHFLRNTRNKLRSTEETQSFMSTENPKNLETVKLIQNESLSSEIITPNDLLNFALQISSGMEYLSSIKLVHCDLAARNILVGATKNVKISGFGLTRKSDENLTYLSCKSRRLPVKWMAVEALFDHMFTSYSDVWAFGIVLFEIVTLGGSPYPTVSDCELLPLLKSGYRMDRPKNCSQPMYDVIVQCWNEAPLQRPTFTELRKLFEEIISRGDSYISFDIDEENSYYKVHSMSSETSDILKKELFKAPGVETSI</sequence>
<dbReference type="PIRSF" id="PIRSF000615">
    <property type="entry name" value="TyrPK_CSF1-R"/>
    <property type="match status" value="1"/>
</dbReference>
<protein>
    <submittedName>
        <fullName evidence="4">Proto-oncogene tyrosine-protein kinase receptor Ret isoform X5</fullName>
    </submittedName>
</protein>
<dbReference type="InterPro" id="IPR011009">
    <property type="entry name" value="Kinase-like_dom_sf"/>
</dbReference>
<evidence type="ECO:0000256" key="1">
    <source>
        <dbReference type="SAM" id="Phobius"/>
    </source>
</evidence>
<dbReference type="PANTHER" id="PTHR24416">
    <property type="entry name" value="TYROSINE-PROTEIN KINASE RECEPTOR"/>
    <property type="match status" value="1"/>
</dbReference>
<dbReference type="RefSeq" id="XP_065672946.1">
    <property type="nucleotide sequence ID" value="XM_065816874.1"/>
</dbReference>
<dbReference type="InterPro" id="IPR050122">
    <property type="entry name" value="RTK"/>
</dbReference>
<keyword evidence="4" id="KW-0808">Transferase</keyword>
<proteinExistence type="predicted"/>
<organism evidence="3 4">
    <name type="scientific">Hydra vulgaris</name>
    <name type="common">Hydra</name>
    <name type="synonym">Hydra attenuata</name>
    <dbReference type="NCBI Taxonomy" id="6087"/>
    <lineage>
        <taxon>Eukaryota</taxon>
        <taxon>Metazoa</taxon>
        <taxon>Cnidaria</taxon>
        <taxon>Hydrozoa</taxon>
        <taxon>Hydroidolina</taxon>
        <taxon>Anthoathecata</taxon>
        <taxon>Aplanulata</taxon>
        <taxon>Hydridae</taxon>
        <taxon>Hydra</taxon>
    </lineage>
</organism>
<feature type="domain" description="Protein kinase" evidence="2">
    <location>
        <begin position="89"/>
        <end position="401"/>
    </location>
</feature>
<accession>A0ABM4DEX0</accession>
<dbReference type="CDD" id="cd00192">
    <property type="entry name" value="PTKc"/>
    <property type="match status" value="1"/>
</dbReference>